<comment type="caution">
    <text evidence="2">The sequence shown here is derived from an EMBL/GenBank/DDBJ whole genome shotgun (WGS) entry which is preliminary data.</text>
</comment>
<keyword evidence="3" id="KW-1185">Reference proteome</keyword>
<sequence>MPPLTRSPDTPPLTSPARSPAAFTLSQLWNPRIRISLARSTPNLTLSLSILLPNRPATLPCTKLLHFPRRRSPPPPAPSCTVAAAPRDGNRRSRPPDSSPPPNFIFSAHPPSHGLGPSFGLCRSNPADSAQPALPSPAETIRPVPPPLGFGPEHATRFASRFSPAPTPSSVRPCSRPNAPYRGPTPAHSAQPTRTAQTFALPAQLTGPAPLCSRSALFRPPGPV</sequence>
<organism evidence="2 3">
    <name type="scientific">Punica granatum</name>
    <name type="common">Pomegranate</name>
    <dbReference type="NCBI Taxonomy" id="22663"/>
    <lineage>
        <taxon>Eukaryota</taxon>
        <taxon>Viridiplantae</taxon>
        <taxon>Streptophyta</taxon>
        <taxon>Embryophyta</taxon>
        <taxon>Tracheophyta</taxon>
        <taxon>Spermatophyta</taxon>
        <taxon>Magnoliopsida</taxon>
        <taxon>eudicotyledons</taxon>
        <taxon>Gunneridae</taxon>
        <taxon>Pentapetalae</taxon>
        <taxon>rosids</taxon>
        <taxon>malvids</taxon>
        <taxon>Myrtales</taxon>
        <taxon>Lythraceae</taxon>
        <taxon>Punica</taxon>
    </lineage>
</organism>
<dbReference type="AlphaFoldDB" id="A0A2I0JMP7"/>
<feature type="region of interest" description="Disordered" evidence="1">
    <location>
        <begin position="66"/>
        <end position="194"/>
    </location>
</feature>
<gene>
    <name evidence="2" type="ORF">CRG98_022026</name>
</gene>
<accession>A0A2I0JMP7</accession>
<evidence type="ECO:0000256" key="1">
    <source>
        <dbReference type="SAM" id="MobiDB-lite"/>
    </source>
</evidence>
<name>A0A2I0JMP7_PUNGR</name>
<reference evidence="2 3" key="1">
    <citation type="submission" date="2017-11" db="EMBL/GenBank/DDBJ databases">
        <title>De-novo sequencing of pomegranate (Punica granatum L.) genome.</title>
        <authorList>
            <person name="Akparov Z."/>
            <person name="Amiraslanov A."/>
            <person name="Hajiyeva S."/>
            <person name="Abbasov M."/>
            <person name="Kaur K."/>
            <person name="Hamwieh A."/>
            <person name="Solovyev V."/>
            <person name="Salamov A."/>
            <person name="Braich B."/>
            <person name="Kosarev P."/>
            <person name="Mahmoud A."/>
            <person name="Hajiyev E."/>
            <person name="Babayeva S."/>
            <person name="Izzatullayeva V."/>
            <person name="Mammadov A."/>
            <person name="Mammadov A."/>
            <person name="Sharifova S."/>
            <person name="Ojaghi J."/>
            <person name="Eynullazada K."/>
            <person name="Bayramov B."/>
            <person name="Abdulazimova A."/>
            <person name="Shahmuradov I."/>
        </authorList>
    </citation>
    <scope>NUCLEOTIDE SEQUENCE [LARGE SCALE GENOMIC DNA]</scope>
    <source>
        <strain evidence="3">cv. AG2017</strain>
        <tissue evidence="2">Leaf</tissue>
    </source>
</reference>
<dbReference type="Proteomes" id="UP000233551">
    <property type="component" value="Unassembled WGS sequence"/>
</dbReference>
<evidence type="ECO:0000313" key="2">
    <source>
        <dbReference type="EMBL" id="PKI57555.1"/>
    </source>
</evidence>
<evidence type="ECO:0000313" key="3">
    <source>
        <dbReference type="Proteomes" id="UP000233551"/>
    </source>
</evidence>
<dbReference type="EMBL" id="PGOL01001504">
    <property type="protein sequence ID" value="PKI57555.1"/>
    <property type="molecule type" value="Genomic_DNA"/>
</dbReference>
<protein>
    <submittedName>
        <fullName evidence="2">Uncharacterized protein</fullName>
    </submittedName>
</protein>
<proteinExistence type="predicted"/>